<protein>
    <submittedName>
        <fullName evidence="6">4Fe-4S binding domain protein</fullName>
    </submittedName>
</protein>
<dbReference type="InterPro" id="IPR017896">
    <property type="entry name" value="4Fe4S_Fe-S-bd"/>
</dbReference>
<dbReference type="eggNOG" id="COG2221">
    <property type="taxonomic scope" value="Bacteria"/>
</dbReference>
<name>C3XCF2_OXAFO</name>
<feature type="domain" description="4Fe-4S ferredoxin-type" evidence="5">
    <location>
        <begin position="192"/>
        <end position="221"/>
    </location>
</feature>
<keyword evidence="3" id="KW-0408">Iron</keyword>
<dbReference type="PROSITE" id="PS51379">
    <property type="entry name" value="4FE4S_FER_2"/>
    <property type="match status" value="2"/>
</dbReference>
<dbReference type="NCBIfam" id="NF038196">
    <property type="entry name" value="ferrodoxin_EFR1"/>
    <property type="match status" value="1"/>
</dbReference>
<dbReference type="PANTHER" id="PTHR24960:SF80">
    <property type="entry name" value="FERREDOXIN"/>
    <property type="match status" value="1"/>
</dbReference>
<dbReference type="InterPro" id="IPR017900">
    <property type="entry name" value="4Fe4S_Fe_S_CS"/>
</dbReference>
<feature type="domain" description="4Fe-4S ferredoxin-type" evidence="5">
    <location>
        <begin position="222"/>
        <end position="251"/>
    </location>
</feature>
<keyword evidence="4" id="KW-0411">Iron-sulfur</keyword>
<proteinExistence type="predicted"/>
<evidence type="ECO:0000256" key="3">
    <source>
        <dbReference type="ARBA" id="ARBA00023004"/>
    </source>
</evidence>
<dbReference type="EMBL" id="GG658170">
    <property type="protein sequence ID" value="EEO30878.1"/>
    <property type="molecule type" value="Genomic_DNA"/>
</dbReference>
<dbReference type="PROSITE" id="PS00198">
    <property type="entry name" value="4FE4S_FER_1"/>
    <property type="match status" value="1"/>
</dbReference>
<evidence type="ECO:0000313" key="6">
    <source>
        <dbReference type="EMBL" id="EEO30878.1"/>
    </source>
</evidence>
<keyword evidence="7" id="KW-1185">Reference proteome</keyword>
<dbReference type="PANTHER" id="PTHR24960">
    <property type="entry name" value="PHOTOSYSTEM I IRON-SULFUR CENTER-RELATED"/>
    <property type="match status" value="1"/>
</dbReference>
<dbReference type="GO" id="GO:0051539">
    <property type="term" value="F:4 iron, 4 sulfur cluster binding"/>
    <property type="evidence" value="ECO:0007669"/>
    <property type="project" value="UniProtKB-KW"/>
</dbReference>
<dbReference type="GO" id="GO:0046872">
    <property type="term" value="F:metal ion binding"/>
    <property type="evidence" value="ECO:0007669"/>
    <property type="project" value="UniProtKB-KW"/>
</dbReference>
<dbReference type="HOGENOM" id="CLU_069541_0_0_4"/>
<dbReference type="AlphaFoldDB" id="C3XCF2"/>
<dbReference type="InterPro" id="IPR029039">
    <property type="entry name" value="Flavoprotein-like_sf"/>
</dbReference>
<sequence length="274" mass="30355">MKNPFSTTIRKETVMHFSNAELIYFSATGTTRKVVETIGNTISDINNRRNLLLQPYKEETVVPSENVAVVAMPVYNGRLPVICSESLTHLKGKNTPAIAVVVYGNREYDDALLELKNRLEANGFFVVGAGAFIARHSIFPEVAADRPDDSDLKVIEEFTKRCLEKLEALTSPSDLSPLDIKGNFPYKEVKSVPMKPSSGDNCSVCGTCADICPVEAITLTDVSTSTDENLCISCGACISVCPDESRQYRGADYEKFRSKFIERFSQRKEPEVFV</sequence>
<keyword evidence="1" id="KW-0004">4Fe-4S</keyword>
<dbReference type="SUPFAM" id="SSF54862">
    <property type="entry name" value="4Fe-4S ferredoxins"/>
    <property type="match status" value="1"/>
</dbReference>
<keyword evidence="2" id="KW-0479">Metal-binding</keyword>
<dbReference type="Gene3D" id="3.40.50.360">
    <property type="match status" value="1"/>
</dbReference>
<evidence type="ECO:0000256" key="2">
    <source>
        <dbReference type="ARBA" id="ARBA00022723"/>
    </source>
</evidence>
<dbReference type="InterPro" id="IPR050157">
    <property type="entry name" value="PSI_iron-sulfur_center"/>
</dbReference>
<dbReference type="Gene3D" id="3.30.70.20">
    <property type="match status" value="1"/>
</dbReference>
<gene>
    <name evidence="6" type="ORF">OFBG_01906</name>
</gene>
<dbReference type="InterPro" id="IPR047964">
    <property type="entry name" value="EFR1-like"/>
</dbReference>
<reference evidence="6 7" key="1">
    <citation type="submission" date="2009-02" db="EMBL/GenBank/DDBJ databases">
        <title>The Genome Sequence of Oxalobacter formigenes OXCC13.</title>
        <authorList>
            <consortium name="The Broad Institute Genome Sequencing Platform"/>
            <person name="Ward D."/>
            <person name="Young S.K."/>
            <person name="Kodira C.D."/>
            <person name="Zeng Q."/>
            <person name="Koehrsen M."/>
            <person name="Alvarado L."/>
            <person name="Berlin A."/>
            <person name="Borenstein D."/>
            <person name="Chen Z."/>
            <person name="Engels R."/>
            <person name="Freedman E."/>
            <person name="Gellesch M."/>
            <person name="Goldberg J."/>
            <person name="Griggs A."/>
            <person name="Gujja S."/>
            <person name="Heiman D."/>
            <person name="Hepburn T."/>
            <person name="Howarth C."/>
            <person name="Jen D."/>
            <person name="Larson L."/>
            <person name="Lewis B."/>
            <person name="Mehta T."/>
            <person name="Park D."/>
            <person name="Pearson M."/>
            <person name="Roberts A."/>
            <person name="Saif S."/>
            <person name="Shea T."/>
            <person name="Shenoy N."/>
            <person name="Sisk P."/>
            <person name="Stolte C."/>
            <person name="Sykes S."/>
            <person name="Walk T."/>
            <person name="White J."/>
            <person name="Yandava C."/>
            <person name="Allison M.J."/>
            <person name="Lander E."/>
            <person name="Nusbaum C."/>
            <person name="Galagan J."/>
            <person name="Birren B."/>
        </authorList>
    </citation>
    <scope>NUCLEOTIDE SEQUENCE [LARGE SCALE GENOMIC DNA]</scope>
    <source>
        <strain evidence="6 7">OXCC13</strain>
    </source>
</reference>
<dbReference type="STRING" id="847.BRW83_0175"/>
<organism evidence="6 7">
    <name type="scientific">Oxalobacter formigenes OXCC13</name>
    <dbReference type="NCBI Taxonomy" id="556269"/>
    <lineage>
        <taxon>Bacteria</taxon>
        <taxon>Pseudomonadati</taxon>
        <taxon>Pseudomonadota</taxon>
        <taxon>Betaproteobacteria</taxon>
        <taxon>Burkholderiales</taxon>
        <taxon>Oxalobacteraceae</taxon>
        <taxon>Oxalobacter</taxon>
    </lineage>
</organism>
<evidence type="ECO:0000256" key="1">
    <source>
        <dbReference type="ARBA" id="ARBA00022485"/>
    </source>
</evidence>
<accession>C3XCF2</accession>
<evidence type="ECO:0000259" key="5">
    <source>
        <dbReference type="PROSITE" id="PS51379"/>
    </source>
</evidence>
<evidence type="ECO:0000256" key="4">
    <source>
        <dbReference type="ARBA" id="ARBA00023014"/>
    </source>
</evidence>
<dbReference type="SUPFAM" id="SSF52218">
    <property type="entry name" value="Flavoproteins"/>
    <property type="match status" value="1"/>
</dbReference>
<dbReference type="Pfam" id="PF12838">
    <property type="entry name" value="Fer4_7"/>
    <property type="match status" value="1"/>
</dbReference>
<evidence type="ECO:0000313" key="7">
    <source>
        <dbReference type="Proteomes" id="UP000005089"/>
    </source>
</evidence>
<dbReference type="Proteomes" id="UP000005089">
    <property type="component" value="Unassembled WGS sequence"/>
</dbReference>